<evidence type="ECO:0000256" key="5">
    <source>
        <dbReference type="ARBA" id="ARBA00022679"/>
    </source>
</evidence>
<dbReference type="GO" id="GO:0001510">
    <property type="term" value="P:RNA methylation"/>
    <property type="evidence" value="ECO:0007669"/>
    <property type="project" value="InterPro"/>
</dbReference>
<dbReference type="Gene3D" id="3.40.50.150">
    <property type="entry name" value="Vaccinia Virus protein VP39"/>
    <property type="match status" value="1"/>
</dbReference>
<dbReference type="EC" id="2.1.1.386" evidence="11"/>
<evidence type="ECO:0000256" key="7">
    <source>
        <dbReference type="ARBA" id="ARBA00022723"/>
    </source>
</evidence>
<accession>A0A7I9V791</accession>
<dbReference type="InterPro" id="IPR024026">
    <property type="entry name" value="3'-RNA_MeTfrase_Hen1_bac"/>
</dbReference>
<dbReference type="OrthoDB" id="626362at2"/>
<keyword evidence="10" id="KW-0943">RNA-mediated gene silencing</keyword>
<evidence type="ECO:0000256" key="4">
    <source>
        <dbReference type="ARBA" id="ARBA00022603"/>
    </source>
</evidence>
<evidence type="ECO:0000256" key="8">
    <source>
        <dbReference type="ARBA" id="ARBA00022842"/>
    </source>
</evidence>
<dbReference type="NCBIfam" id="TIGR04074">
    <property type="entry name" value="bacter_Hen1"/>
    <property type="match status" value="1"/>
</dbReference>
<comment type="caution">
    <text evidence="14">The sequence shown here is derived from an EMBL/GenBank/DDBJ whole genome shotgun (WGS) entry which is preliminary data.</text>
</comment>
<keyword evidence="9" id="KW-0694">RNA-binding</keyword>
<dbReference type="InterPro" id="IPR026610">
    <property type="entry name" value="Hen1"/>
</dbReference>
<protein>
    <recommendedName>
        <fullName evidence="3">Small RNA 2'-O-methyltransferase</fullName>
        <ecNumber evidence="11">2.1.1.386</ecNumber>
    </recommendedName>
</protein>
<feature type="domain" description="Hen1 N-terminal" evidence="13">
    <location>
        <begin position="1"/>
        <end position="241"/>
    </location>
</feature>
<evidence type="ECO:0000256" key="10">
    <source>
        <dbReference type="ARBA" id="ARBA00023158"/>
    </source>
</evidence>
<evidence type="ECO:0000256" key="1">
    <source>
        <dbReference type="ARBA" id="ARBA00001946"/>
    </source>
</evidence>
<dbReference type="InterPro" id="IPR029063">
    <property type="entry name" value="SAM-dependent_MTases_sf"/>
</dbReference>
<dbReference type="CDD" id="cd02440">
    <property type="entry name" value="AdoMet_MTases"/>
    <property type="match status" value="1"/>
</dbReference>
<dbReference type="EMBL" id="BJOV01000003">
    <property type="protein sequence ID" value="GEE01248.1"/>
    <property type="molecule type" value="Genomic_DNA"/>
</dbReference>
<name>A0A7I9V791_9ACTN</name>
<keyword evidence="6" id="KW-0949">S-adenosyl-L-methionine</keyword>
<keyword evidence="5 14" id="KW-0808">Transferase</keyword>
<dbReference type="GO" id="GO:0090486">
    <property type="term" value="F:small RNA 2'-O-methyltransferase activity"/>
    <property type="evidence" value="ECO:0007669"/>
    <property type="project" value="UniProtKB-EC"/>
</dbReference>
<keyword evidence="15" id="KW-1185">Reference proteome</keyword>
<evidence type="ECO:0000259" key="13">
    <source>
        <dbReference type="Pfam" id="PF12623"/>
    </source>
</evidence>
<dbReference type="PANTHER" id="PTHR21404">
    <property type="entry name" value="HEN1"/>
    <property type="match status" value="1"/>
</dbReference>
<dbReference type="Proteomes" id="UP000444960">
    <property type="component" value="Unassembled WGS sequence"/>
</dbReference>
<organism evidence="14 15">
    <name type="scientific">Gordonia spumicola</name>
    <dbReference type="NCBI Taxonomy" id="589161"/>
    <lineage>
        <taxon>Bacteria</taxon>
        <taxon>Bacillati</taxon>
        <taxon>Actinomycetota</taxon>
        <taxon>Actinomycetes</taxon>
        <taxon>Mycobacteriales</taxon>
        <taxon>Gordoniaceae</taxon>
        <taxon>Gordonia</taxon>
    </lineage>
</organism>
<dbReference type="GO" id="GO:0046872">
    <property type="term" value="F:metal ion binding"/>
    <property type="evidence" value="ECO:0007669"/>
    <property type="project" value="UniProtKB-KW"/>
</dbReference>
<comment type="cofactor">
    <cofactor evidence="1">
        <name>Mg(2+)</name>
        <dbReference type="ChEBI" id="CHEBI:18420"/>
    </cofactor>
</comment>
<evidence type="ECO:0000313" key="15">
    <source>
        <dbReference type="Proteomes" id="UP000444960"/>
    </source>
</evidence>
<evidence type="ECO:0000313" key="14">
    <source>
        <dbReference type="EMBL" id="GEE01248.1"/>
    </source>
</evidence>
<sequence length="458" mass="50690">MILTISTTHRPATDLGFLLHKHPDRVQQFSESFGSATVFYPDADEDRCTVALMLDVDPIALARSRGRRSPDFALAQYVNDRPYAATSLLAVALGRVFRTARTGRCDSRQALADSVLPLEVTVPVLPCRGGPDFAQRIFAPLGWEVDADPIALDPAFPDWGDSRYVRLQLKGDVRLADAVNQLYVLLPAFDSSKHYWQDSTEVDKLLNAGGDWLASHPARDTIVSRYLARTSGLTGIARARLAELDDTPDEPAEELPVAARSAPLNAQRHAAVLAEIDRLRPASVIDLGCGSGRLLSKLLRTDVSRVAGCDVSTRELTRAAEYLHVENMTERQSARLYLFQAALTYVDERFSGYDVAVLMEVIEHLDLPRLDALERVVFGVARPGAVLVTTPNVEYNVRYEDLVGARHPDHRFEWTRAEFSAWADRVAADNGYRVDYRGIGDTDPALGSPTQMAVFTRD</sequence>
<dbReference type="AlphaFoldDB" id="A0A7I9V791"/>
<comment type="catalytic activity">
    <reaction evidence="12">
        <text>small RNA 3'-end nucleotide + S-adenosyl-L-methionine = small RNA 3'-end 2'-O-methylnucleotide + S-adenosyl-L-homocysteine + H(+)</text>
        <dbReference type="Rhea" id="RHEA:37887"/>
        <dbReference type="Rhea" id="RHEA-COMP:10415"/>
        <dbReference type="Rhea" id="RHEA-COMP:10416"/>
        <dbReference type="ChEBI" id="CHEBI:15378"/>
        <dbReference type="ChEBI" id="CHEBI:57856"/>
        <dbReference type="ChEBI" id="CHEBI:59789"/>
        <dbReference type="ChEBI" id="CHEBI:74896"/>
        <dbReference type="ChEBI" id="CHEBI:74898"/>
        <dbReference type="EC" id="2.1.1.386"/>
    </reaction>
</comment>
<dbReference type="PANTHER" id="PTHR21404:SF3">
    <property type="entry name" value="SMALL RNA 2'-O-METHYLTRANSFERASE"/>
    <property type="match status" value="1"/>
</dbReference>
<keyword evidence="7" id="KW-0479">Metal-binding</keyword>
<dbReference type="Pfam" id="PF13489">
    <property type="entry name" value="Methyltransf_23"/>
    <property type="match status" value="1"/>
</dbReference>
<evidence type="ECO:0000256" key="11">
    <source>
        <dbReference type="ARBA" id="ARBA00035025"/>
    </source>
</evidence>
<proteinExistence type="inferred from homology"/>
<evidence type="ECO:0000256" key="6">
    <source>
        <dbReference type="ARBA" id="ARBA00022691"/>
    </source>
</evidence>
<dbReference type="GO" id="GO:0031047">
    <property type="term" value="P:regulatory ncRNA-mediated gene silencing"/>
    <property type="evidence" value="ECO:0007669"/>
    <property type="project" value="UniProtKB-KW"/>
</dbReference>
<dbReference type="Gene3D" id="3.30.1610.20">
    <property type="entry name" value="Hen1, N-terminal domain"/>
    <property type="match status" value="1"/>
</dbReference>
<dbReference type="RefSeq" id="WP_161895067.1">
    <property type="nucleotide sequence ID" value="NZ_BJOV01000003.1"/>
</dbReference>
<evidence type="ECO:0000256" key="12">
    <source>
        <dbReference type="ARBA" id="ARBA00048418"/>
    </source>
</evidence>
<dbReference type="GO" id="GO:0003723">
    <property type="term" value="F:RNA binding"/>
    <property type="evidence" value="ECO:0007669"/>
    <property type="project" value="UniProtKB-KW"/>
</dbReference>
<evidence type="ECO:0000256" key="3">
    <source>
        <dbReference type="ARBA" id="ARBA00021330"/>
    </source>
</evidence>
<evidence type="ECO:0000256" key="2">
    <source>
        <dbReference type="ARBA" id="ARBA00009026"/>
    </source>
</evidence>
<gene>
    <name evidence="14" type="ORF">nbrc107696_16940</name>
</gene>
<dbReference type="InterPro" id="IPR024740">
    <property type="entry name" value="Hen1_N"/>
</dbReference>
<keyword evidence="4 14" id="KW-0489">Methyltransferase</keyword>
<dbReference type="SUPFAM" id="SSF53335">
    <property type="entry name" value="S-adenosyl-L-methionine-dependent methyltransferases"/>
    <property type="match status" value="1"/>
</dbReference>
<reference evidence="15" key="1">
    <citation type="submission" date="2019-06" db="EMBL/GenBank/DDBJ databases">
        <title>Gordonia isolated from sludge of a wastewater treatment plant.</title>
        <authorList>
            <person name="Tamura T."/>
            <person name="Aoyama K."/>
            <person name="Kang Y."/>
            <person name="Saito S."/>
            <person name="Akiyama N."/>
            <person name="Yazawa K."/>
            <person name="Gonoi T."/>
            <person name="Mikami Y."/>
        </authorList>
    </citation>
    <scope>NUCLEOTIDE SEQUENCE [LARGE SCALE GENOMIC DNA]</scope>
    <source>
        <strain evidence="15">NBRC 107696</strain>
    </source>
</reference>
<evidence type="ECO:0000256" key="9">
    <source>
        <dbReference type="ARBA" id="ARBA00022884"/>
    </source>
</evidence>
<dbReference type="InterPro" id="IPR038546">
    <property type="entry name" value="Hen1_N_sf"/>
</dbReference>
<dbReference type="Pfam" id="PF12623">
    <property type="entry name" value="Hen1_L"/>
    <property type="match status" value="1"/>
</dbReference>
<keyword evidence="8" id="KW-0460">Magnesium</keyword>
<comment type="similarity">
    <text evidence="2">Belongs to the methyltransferase superfamily. HEN1 family.</text>
</comment>